<dbReference type="PROSITE" id="PS51837">
    <property type="entry name" value="LITAF"/>
    <property type="match status" value="1"/>
</dbReference>
<dbReference type="CTD" id="9516"/>
<evidence type="ECO:0000313" key="10">
    <source>
        <dbReference type="Proteomes" id="UP001190640"/>
    </source>
</evidence>
<feature type="domain" description="LITAF" evidence="9">
    <location>
        <begin position="67"/>
        <end position="151"/>
    </location>
</feature>
<dbReference type="KEGG" id="emc:129340180"/>
<dbReference type="AlphaFoldDB" id="A0AA97K8A9"/>
<feature type="region of interest" description="Disordered" evidence="8">
    <location>
        <begin position="1"/>
        <end position="55"/>
    </location>
</feature>
<reference evidence="11" key="1">
    <citation type="submission" date="2025-08" db="UniProtKB">
        <authorList>
            <consortium name="RefSeq"/>
        </authorList>
    </citation>
    <scope>IDENTIFICATION</scope>
    <source>
        <tissue evidence="11">Blood</tissue>
    </source>
</reference>
<evidence type="ECO:0000259" key="9">
    <source>
        <dbReference type="PROSITE" id="PS51837"/>
    </source>
</evidence>
<evidence type="ECO:0000256" key="4">
    <source>
        <dbReference type="ARBA" id="ARBA00005975"/>
    </source>
</evidence>
<keyword evidence="10" id="KW-1185">Reference proteome</keyword>
<keyword evidence="7" id="KW-0472">Membrane</keyword>
<comment type="similarity">
    <text evidence="4">Belongs to the CDIP1/LITAF family.</text>
</comment>
<dbReference type="RefSeq" id="XP_054850776.1">
    <property type="nucleotide sequence ID" value="XM_054994801.1"/>
</dbReference>
<feature type="compositionally biased region" description="Pro residues" evidence="8">
    <location>
        <begin position="1"/>
        <end position="11"/>
    </location>
</feature>
<feature type="compositionally biased region" description="Polar residues" evidence="8">
    <location>
        <begin position="13"/>
        <end position="23"/>
    </location>
</feature>
<dbReference type="Pfam" id="PF10601">
    <property type="entry name" value="zf-LITAF-like"/>
    <property type="match status" value="1"/>
</dbReference>
<keyword evidence="6" id="KW-0862">Zinc</keyword>
<dbReference type="GO" id="GO:0001817">
    <property type="term" value="P:regulation of cytokine production"/>
    <property type="evidence" value="ECO:0007669"/>
    <property type="project" value="TreeGrafter"/>
</dbReference>
<dbReference type="Proteomes" id="UP001190640">
    <property type="component" value="Chromosome 12"/>
</dbReference>
<feature type="compositionally biased region" description="Pro residues" evidence="8">
    <location>
        <begin position="46"/>
        <end position="55"/>
    </location>
</feature>
<evidence type="ECO:0000256" key="7">
    <source>
        <dbReference type="ARBA" id="ARBA00023136"/>
    </source>
</evidence>
<organism evidence="10 11">
    <name type="scientific">Eublepharis macularius</name>
    <name type="common">Leopard gecko</name>
    <name type="synonym">Cyrtodactylus macularius</name>
    <dbReference type="NCBI Taxonomy" id="481883"/>
    <lineage>
        <taxon>Eukaryota</taxon>
        <taxon>Metazoa</taxon>
        <taxon>Chordata</taxon>
        <taxon>Craniata</taxon>
        <taxon>Vertebrata</taxon>
        <taxon>Euteleostomi</taxon>
        <taxon>Lepidosauria</taxon>
        <taxon>Squamata</taxon>
        <taxon>Bifurcata</taxon>
        <taxon>Gekkota</taxon>
        <taxon>Eublepharidae</taxon>
        <taxon>Eublepharinae</taxon>
        <taxon>Eublepharis</taxon>
    </lineage>
</organism>
<dbReference type="GeneID" id="129340180"/>
<evidence type="ECO:0000256" key="1">
    <source>
        <dbReference type="ARBA" id="ARBA00004125"/>
    </source>
</evidence>
<dbReference type="InterPro" id="IPR006629">
    <property type="entry name" value="LITAF"/>
</dbReference>
<dbReference type="GO" id="GO:0005634">
    <property type="term" value="C:nucleus"/>
    <property type="evidence" value="ECO:0007669"/>
    <property type="project" value="TreeGrafter"/>
</dbReference>
<evidence type="ECO:0000256" key="3">
    <source>
        <dbReference type="ARBA" id="ARBA00004630"/>
    </source>
</evidence>
<proteinExistence type="inferred from homology"/>
<comment type="subcellular location">
    <subcellularLocation>
        <location evidence="1">Endosome membrane</location>
        <topology evidence="1">Peripheral membrane protein</topology>
        <orientation evidence="1">Cytoplasmic side</orientation>
    </subcellularLocation>
    <subcellularLocation>
        <location evidence="2">Late endosome membrane</location>
    </subcellularLocation>
    <subcellularLocation>
        <location evidence="3">Lysosome membrane</location>
        <topology evidence="3">Peripheral membrane protein</topology>
        <orientation evidence="3">Cytoplasmic side</orientation>
    </subcellularLocation>
</comment>
<evidence type="ECO:0000256" key="2">
    <source>
        <dbReference type="ARBA" id="ARBA00004414"/>
    </source>
</evidence>
<dbReference type="GO" id="GO:0098560">
    <property type="term" value="C:cytoplasmic side of late endosome membrane"/>
    <property type="evidence" value="ECO:0007669"/>
    <property type="project" value="TreeGrafter"/>
</dbReference>
<keyword evidence="5" id="KW-0479">Metal-binding</keyword>
<sequence>MAAPPSAPPPSYEETTAINNSASYPYPYPAPGGPGTGPPMKGGQAPPYPTQPYPAQPVSTVPPPVTVQAVYVQSPLIFHDRPVQMCCPSCSKVVVTRLSHSAGALAWLSCGSLCLLGCWAGCCLIPFCVEALQDVEHYCPSCNALLGTYKRL</sequence>
<evidence type="ECO:0000313" key="11">
    <source>
        <dbReference type="RefSeq" id="XP_054850776.1"/>
    </source>
</evidence>
<protein>
    <submittedName>
        <fullName evidence="11">Lipopolysaccharide-induced tumor necrosis factor-alpha factor</fullName>
    </submittedName>
</protein>
<dbReference type="SMART" id="SM00714">
    <property type="entry name" value="LITAF"/>
    <property type="match status" value="1"/>
</dbReference>
<evidence type="ECO:0000256" key="8">
    <source>
        <dbReference type="SAM" id="MobiDB-lite"/>
    </source>
</evidence>
<dbReference type="InterPro" id="IPR037519">
    <property type="entry name" value="LITAF_fam"/>
</dbReference>
<dbReference type="PANTHER" id="PTHR23292">
    <property type="entry name" value="LIPOPOLYSACCHARIDE-INDUCED TUMOR NECROSIS FACTOR-ALPHA FACTOR"/>
    <property type="match status" value="1"/>
</dbReference>
<dbReference type="GO" id="GO:0008270">
    <property type="term" value="F:zinc ion binding"/>
    <property type="evidence" value="ECO:0007669"/>
    <property type="project" value="TreeGrafter"/>
</dbReference>
<name>A0AA97K8A9_EUBMA</name>
<dbReference type="GO" id="GO:0098574">
    <property type="term" value="C:cytoplasmic side of lysosomal membrane"/>
    <property type="evidence" value="ECO:0007669"/>
    <property type="project" value="TreeGrafter"/>
</dbReference>
<evidence type="ECO:0000256" key="6">
    <source>
        <dbReference type="ARBA" id="ARBA00022833"/>
    </source>
</evidence>
<gene>
    <name evidence="11" type="primary">LITAF</name>
</gene>
<evidence type="ECO:0000256" key="5">
    <source>
        <dbReference type="ARBA" id="ARBA00022723"/>
    </source>
</evidence>
<dbReference type="PANTHER" id="PTHR23292:SF46">
    <property type="entry name" value="LIPOPOLYSACCHARIDE-INDUCED TUMOR NECROSIS FACTOR-ALPHA FACTOR HOMOLOG"/>
    <property type="match status" value="1"/>
</dbReference>
<accession>A0AA97K8A9</accession>